<keyword evidence="2" id="KW-1185">Reference proteome</keyword>
<gene>
    <name evidence="1" type="ORF">PHMEG_0007695</name>
</gene>
<name>A0A225WL22_9STRA</name>
<comment type="caution">
    <text evidence="1">The sequence shown here is derived from an EMBL/GenBank/DDBJ whole genome shotgun (WGS) entry which is preliminary data.</text>
</comment>
<dbReference type="Proteomes" id="UP000198211">
    <property type="component" value="Unassembled WGS sequence"/>
</dbReference>
<organism evidence="1 2">
    <name type="scientific">Phytophthora megakarya</name>
    <dbReference type="NCBI Taxonomy" id="4795"/>
    <lineage>
        <taxon>Eukaryota</taxon>
        <taxon>Sar</taxon>
        <taxon>Stramenopiles</taxon>
        <taxon>Oomycota</taxon>
        <taxon>Peronosporomycetes</taxon>
        <taxon>Peronosporales</taxon>
        <taxon>Peronosporaceae</taxon>
        <taxon>Phytophthora</taxon>
    </lineage>
</organism>
<dbReference type="EMBL" id="NBNE01000619">
    <property type="protein sequence ID" value="OWZ18242.1"/>
    <property type="molecule type" value="Genomic_DNA"/>
</dbReference>
<dbReference type="AlphaFoldDB" id="A0A225WL22"/>
<protein>
    <submittedName>
        <fullName evidence="1">RxLR effector protein</fullName>
    </submittedName>
</protein>
<accession>A0A225WL22</accession>
<reference evidence="2" key="1">
    <citation type="submission" date="2017-03" db="EMBL/GenBank/DDBJ databases">
        <title>Phytopthora megakarya and P. palmivora, two closely related causual agents of cacao black pod achieved similar genome size and gene model numbers by different mechanisms.</title>
        <authorList>
            <person name="Ali S."/>
            <person name="Shao J."/>
            <person name="Larry D.J."/>
            <person name="Kronmiller B."/>
            <person name="Shen D."/>
            <person name="Strem M.D."/>
            <person name="Melnick R.L."/>
            <person name="Guiltinan M.J."/>
            <person name="Tyler B.M."/>
            <person name="Meinhardt L.W."/>
            <person name="Bailey B.A."/>
        </authorList>
    </citation>
    <scope>NUCLEOTIDE SEQUENCE [LARGE SCALE GENOMIC DNA]</scope>
    <source>
        <strain evidence="2">zdho120</strain>
    </source>
</reference>
<evidence type="ECO:0000313" key="2">
    <source>
        <dbReference type="Proteomes" id="UP000198211"/>
    </source>
</evidence>
<proteinExistence type="predicted"/>
<sequence>MAKVNSNSLAKKYASQFIKDDWELAILKNKLRITPTTAVGTQEYQAYQLLLRLREYNENSATPNEYAAFEALVLTRLYTETIAKAKTPTARKQGQDLMTKLENDVTAQKYFAEFLSDGLTLNGLKVKLGVTRETSQKSKEYKTLLLLMKARATANSLDRIKRVYV</sequence>
<dbReference type="OrthoDB" id="124001at2759"/>
<evidence type="ECO:0000313" key="1">
    <source>
        <dbReference type="EMBL" id="OWZ18242.1"/>
    </source>
</evidence>